<reference evidence="2" key="2">
    <citation type="submission" date="2023-07" db="EMBL/GenBank/DDBJ databases">
        <authorList>
            <consortium name="Lawrence Berkeley National Laboratory"/>
            <person name="Haridas S."/>
            <person name="Hensen N."/>
            <person name="Bonometti L."/>
            <person name="Westerberg I."/>
            <person name="Brannstrom I.O."/>
            <person name="Guillou S."/>
            <person name="Cros-Aarteil S."/>
            <person name="Calhoun S."/>
            <person name="Kuo A."/>
            <person name="Mondo S."/>
            <person name="Pangilinan J."/>
            <person name="Riley R."/>
            <person name="LaButti K."/>
            <person name="Andreopoulos B."/>
            <person name="Lipzen A."/>
            <person name="Chen C."/>
            <person name="Yanf M."/>
            <person name="Daum C."/>
            <person name="Ng V."/>
            <person name="Clum A."/>
            <person name="Steindorff A."/>
            <person name="Ohm R."/>
            <person name="Martin F."/>
            <person name="Silar P."/>
            <person name="Natvig D."/>
            <person name="Lalanne C."/>
            <person name="Gautier V."/>
            <person name="Ament-velasquez S.L."/>
            <person name="Kruys A."/>
            <person name="Hutchinson M.I."/>
            <person name="Powell A.J."/>
            <person name="Barry K."/>
            <person name="Miller A.N."/>
            <person name="Grigoriev I.V."/>
            <person name="Debuchy R."/>
            <person name="Gladieux P."/>
            <person name="Thoren M.H."/>
            <person name="Johannesson H."/>
        </authorList>
    </citation>
    <scope>NUCLEOTIDE SEQUENCE</scope>
    <source>
        <strain evidence="2">FGSC 1904</strain>
    </source>
</reference>
<accession>A0AAE0NVA9</accession>
<gene>
    <name evidence="2" type="ORF">B0T20DRAFT_365203</name>
</gene>
<evidence type="ECO:0000313" key="3">
    <source>
        <dbReference type="Proteomes" id="UP001281003"/>
    </source>
</evidence>
<reference evidence="2" key="1">
    <citation type="journal article" date="2023" name="Mol. Phylogenet. Evol.">
        <title>Genome-scale phylogeny and comparative genomics of the fungal order Sordariales.</title>
        <authorList>
            <person name="Hensen N."/>
            <person name="Bonometti L."/>
            <person name="Westerberg I."/>
            <person name="Brannstrom I.O."/>
            <person name="Guillou S."/>
            <person name="Cros-Aarteil S."/>
            <person name="Calhoun S."/>
            <person name="Haridas S."/>
            <person name="Kuo A."/>
            <person name="Mondo S."/>
            <person name="Pangilinan J."/>
            <person name="Riley R."/>
            <person name="LaButti K."/>
            <person name="Andreopoulos B."/>
            <person name="Lipzen A."/>
            <person name="Chen C."/>
            <person name="Yan M."/>
            <person name="Daum C."/>
            <person name="Ng V."/>
            <person name="Clum A."/>
            <person name="Steindorff A."/>
            <person name="Ohm R.A."/>
            <person name="Martin F."/>
            <person name="Silar P."/>
            <person name="Natvig D.O."/>
            <person name="Lalanne C."/>
            <person name="Gautier V."/>
            <person name="Ament-Velasquez S.L."/>
            <person name="Kruys A."/>
            <person name="Hutchinson M.I."/>
            <person name="Powell A.J."/>
            <person name="Barry K."/>
            <person name="Miller A.N."/>
            <person name="Grigoriev I.V."/>
            <person name="Debuchy R."/>
            <person name="Gladieux P."/>
            <person name="Hiltunen Thoren M."/>
            <person name="Johannesson H."/>
        </authorList>
    </citation>
    <scope>NUCLEOTIDE SEQUENCE</scope>
    <source>
        <strain evidence="2">FGSC 1904</strain>
    </source>
</reference>
<dbReference type="EMBL" id="JAUTDP010000016">
    <property type="protein sequence ID" value="KAK3388309.1"/>
    <property type="molecule type" value="Genomic_DNA"/>
</dbReference>
<evidence type="ECO:0000256" key="1">
    <source>
        <dbReference type="SAM" id="MobiDB-lite"/>
    </source>
</evidence>
<dbReference type="AlphaFoldDB" id="A0AAE0NVA9"/>
<sequence length="214" mass="23016">MAHYFRDGLSLTGDDAELLAALKAIAIKYQPSLFNPNHDKELHQFVVLSLQRLLRDAPPKGSTELHHALAFLKADASPYPGVKPPETSTALSPSPINKKRAQMEKSSAPTPPEKQEKMPNTPNFTVHTKGEYTVRVSEGDSPSLEFSMTGPATIQVKTATPSSHLLSPPQEHLNDNNHGGVRSGRRPCGAVPGTFHSMGPNDPTPAPCCASKSP</sequence>
<proteinExistence type="predicted"/>
<name>A0AAE0NVA9_SORBR</name>
<keyword evidence="3" id="KW-1185">Reference proteome</keyword>
<comment type="caution">
    <text evidence="2">The sequence shown here is derived from an EMBL/GenBank/DDBJ whole genome shotgun (WGS) entry which is preliminary data.</text>
</comment>
<protein>
    <submittedName>
        <fullName evidence="2">Uncharacterized protein</fullName>
    </submittedName>
</protein>
<feature type="compositionally biased region" description="Polar residues" evidence="1">
    <location>
        <begin position="86"/>
        <end position="95"/>
    </location>
</feature>
<dbReference type="Proteomes" id="UP001281003">
    <property type="component" value="Unassembled WGS sequence"/>
</dbReference>
<feature type="region of interest" description="Disordered" evidence="1">
    <location>
        <begin position="78"/>
        <end position="126"/>
    </location>
</feature>
<feature type="region of interest" description="Disordered" evidence="1">
    <location>
        <begin position="162"/>
        <end position="214"/>
    </location>
</feature>
<organism evidence="2 3">
    <name type="scientific">Sordaria brevicollis</name>
    <dbReference type="NCBI Taxonomy" id="83679"/>
    <lineage>
        <taxon>Eukaryota</taxon>
        <taxon>Fungi</taxon>
        <taxon>Dikarya</taxon>
        <taxon>Ascomycota</taxon>
        <taxon>Pezizomycotina</taxon>
        <taxon>Sordariomycetes</taxon>
        <taxon>Sordariomycetidae</taxon>
        <taxon>Sordariales</taxon>
        <taxon>Sordariaceae</taxon>
        <taxon>Sordaria</taxon>
    </lineage>
</organism>
<evidence type="ECO:0000313" key="2">
    <source>
        <dbReference type="EMBL" id="KAK3388309.1"/>
    </source>
</evidence>